<keyword evidence="1" id="KW-1133">Transmembrane helix</keyword>
<evidence type="ECO:0000313" key="3">
    <source>
        <dbReference type="Proteomes" id="UP000515703"/>
    </source>
</evidence>
<gene>
    <name evidence="2" type="ORF">bsdcttw_25430</name>
</gene>
<feature type="transmembrane region" description="Helical" evidence="1">
    <location>
        <begin position="55"/>
        <end position="74"/>
    </location>
</feature>
<feature type="transmembrane region" description="Helical" evidence="1">
    <location>
        <begin position="80"/>
        <end position="100"/>
    </location>
</feature>
<accession>A0A7I8DMF7</accession>
<evidence type="ECO:0000313" key="2">
    <source>
        <dbReference type="EMBL" id="BCJ99502.1"/>
    </source>
</evidence>
<name>A0A7I8DMF7_9FIRM</name>
<keyword evidence="1" id="KW-0472">Membrane</keyword>
<keyword evidence="3" id="KW-1185">Reference proteome</keyword>
<feature type="transmembrane region" description="Helical" evidence="1">
    <location>
        <begin position="6"/>
        <end position="22"/>
    </location>
</feature>
<organism evidence="2 3">
    <name type="scientific">Anaerocolumna chitinilytica</name>
    <dbReference type="NCBI Taxonomy" id="1727145"/>
    <lineage>
        <taxon>Bacteria</taxon>
        <taxon>Bacillati</taxon>
        <taxon>Bacillota</taxon>
        <taxon>Clostridia</taxon>
        <taxon>Lachnospirales</taxon>
        <taxon>Lachnospiraceae</taxon>
        <taxon>Anaerocolumna</taxon>
    </lineage>
</organism>
<dbReference type="AlphaFoldDB" id="A0A7I8DMF7"/>
<dbReference type="EMBL" id="AP023368">
    <property type="protein sequence ID" value="BCJ99502.1"/>
    <property type="molecule type" value="Genomic_DNA"/>
</dbReference>
<proteinExistence type="predicted"/>
<evidence type="ECO:0000256" key="1">
    <source>
        <dbReference type="SAM" id="Phobius"/>
    </source>
</evidence>
<dbReference type="Proteomes" id="UP000515703">
    <property type="component" value="Chromosome"/>
</dbReference>
<reference evidence="2 3" key="1">
    <citation type="submission" date="2020-08" db="EMBL/GenBank/DDBJ databases">
        <title>Draft genome sequencing of an Anaerocolumna strain isolated from anoxic soil subjected to BSD treatment.</title>
        <authorList>
            <person name="Uek A."/>
            <person name="Tonouchi A."/>
        </authorList>
    </citation>
    <scope>NUCLEOTIDE SEQUENCE [LARGE SCALE GENOMIC DNA]</scope>
    <source>
        <strain evidence="2 3">CTTW</strain>
    </source>
</reference>
<keyword evidence="1" id="KW-0812">Transmembrane</keyword>
<protein>
    <recommendedName>
        <fullName evidence="4">DUF3784 domain-containing protein</fullName>
    </recommendedName>
</protein>
<dbReference type="RefSeq" id="WP_185255266.1">
    <property type="nucleotide sequence ID" value="NZ_AP023368.1"/>
</dbReference>
<evidence type="ECO:0008006" key="4">
    <source>
        <dbReference type="Google" id="ProtNLM"/>
    </source>
</evidence>
<reference evidence="2 3" key="2">
    <citation type="submission" date="2020-08" db="EMBL/GenBank/DDBJ databases">
        <authorList>
            <person name="Ueki A."/>
            <person name="Tonouchi A."/>
        </authorList>
    </citation>
    <scope>NUCLEOTIDE SEQUENCE [LARGE SCALE GENOMIC DNA]</scope>
    <source>
        <strain evidence="2 3">CTTW</strain>
    </source>
</reference>
<dbReference type="KEGG" id="acht:bsdcttw_25430"/>
<sequence>MVISIAWWIIAVIFFVLAFFTYRSKKPVSIYSNIKAPDIERITDLKAYNKAVGKLLAGYALLQALTGILLLNATKKEIEFLIIFSTFFGAILMIILYEAIVADKYIKKDGEH</sequence>